<keyword evidence="3" id="KW-0378">Hydrolase</keyword>
<sequence length="660" mass="74081">MPIEIDWTEVLFDRDDPAEVEVTPSSPPRARAGRAKGKRDGDEEWLPRPNTRFGGLGRDGGAGKRGGRKAGGDVRSGTGSATDVFAFGDEDAAGESLSRKWQSPLNTRKKNYAQLGTNSGRSMKHFGSGERKPIPVDKMYSSRSCSTTFTGHQQRVHAIDPEESDHARSPQSQSYSFSKFTKSFKVPINSSLPIHLCRRKEQHQDSSSLFTRKVQDVVLLDDEDMQPEEIVDCGTPDKQIESKIYYPSRDDPEAVELSSSDIKCLEPGVYLSSPVINYYIQYIKRTKLSDEKFYIFNTYFYSKLEEALVRTSDFLKLRRWWKGVNIFHRAYIILPIHGMAHWSLIIICIPGKESNSGPIILHLDSLGMHSSTKIFDTIKRYLEEEWHHLKKNPPPDTSISKSIWEDLPRNIHTQIVQVPQQNNAYDCGIFMLYYVERFVREAPERFTRDNLGMFSRTWFNSEDASELRLRIQALLLEEFESARLDDALSEAATSDGSDIEDITKGGELEAVTPSSSSEMVIEGVQSGDGGKNDEGFKVAAAEQGSGESGGTGKSNIGIKEIPALDDAPTDSTRHDVKTLADCVLSEAATFSDEMKDEDPVKAYSDSSKAEEEEEEEEFAIVSPDRLKNYVVDDSCDSDSDSVTILDVRNRRVNRRNCLII</sequence>
<evidence type="ECO:0000256" key="2">
    <source>
        <dbReference type="ARBA" id="ARBA00022670"/>
    </source>
</evidence>
<evidence type="ECO:0000256" key="1">
    <source>
        <dbReference type="ARBA" id="ARBA00005234"/>
    </source>
</evidence>
<feature type="region of interest" description="Disordered" evidence="5">
    <location>
        <begin position="1"/>
        <end position="83"/>
    </location>
</feature>
<dbReference type="EMBL" id="RWGY01000002">
    <property type="protein sequence ID" value="TVU49230.1"/>
    <property type="molecule type" value="Genomic_DNA"/>
</dbReference>
<accession>A0A5J9WPA6</accession>
<dbReference type="Pfam" id="PF02902">
    <property type="entry name" value="Peptidase_C48"/>
    <property type="match status" value="1"/>
</dbReference>
<evidence type="ECO:0000313" key="7">
    <source>
        <dbReference type="EMBL" id="TVU49230.1"/>
    </source>
</evidence>
<reference evidence="7 8" key="1">
    <citation type="journal article" date="2019" name="Sci. Rep.">
        <title>A high-quality genome of Eragrostis curvula grass provides insights into Poaceae evolution and supports new strategies to enhance forage quality.</title>
        <authorList>
            <person name="Carballo J."/>
            <person name="Santos B.A.C.M."/>
            <person name="Zappacosta D."/>
            <person name="Garbus I."/>
            <person name="Selva J.P."/>
            <person name="Gallo C.A."/>
            <person name="Diaz A."/>
            <person name="Albertini E."/>
            <person name="Caccamo M."/>
            <person name="Echenique V."/>
        </authorList>
    </citation>
    <scope>NUCLEOTIDE SEQUENCE [LARGE SCALE GENOMIC DNA]</scope>
    <source>
        <strain evidence="8">cv. Victoria</strain>
        <tissue evidence="7">Leaf</tissue>
    </source>
</reference>
<dbReference type="Gene3D" id="3.30.310.130">
    <property type="entry name" value="Ubiquitin-related"/>
    <property type="match status" value="1"/>
</dbReference>
<dbReference type="PANTHER" id="PTHR46915">
    <property type="entry name" value="UBIQUITIN-LIKE PROTEASE 4-RELATED"/>
    <property type="match status" value="1"/>
</dbReference>
<dbReference type="InterPro" id="IPR038765">
    <property type="entry name" value="Papain-like_cys_pep_sf"/>
</dbReference>
<feature type="region of interest" description="Disordered" evidence="5">
    <location>
        <begin position="115"/>
        <end position="138"/>
    </location>
</feature>
<comment type="caution">
    <text evidence="7">The sequence shown here is derived from an EMBL/GenBank/DDBJ whole genome shotgun (WGS) entry which is preliminary data.</text>
</comment>
<evidence type="ECO:0000256" key="5">
    <source>
        <dbReference type="SAM" id="MobiDB-lite"/>
    </source>
</evidence>
<feature type="non-terminal residue" evidence="7">
    <location>
        <position position="1"/>
    </location>
</feature>
<name>A0A5J9WPA6_9POAL</name>
<dbReference type="OrthoDB" id="442460at2759"/>
<dbReference type="InterPro" id="IPR003653">
    <property type="entry name" value="Peptidase_C48_C"/>
</dbReference>
<dbReference type="PANTHER" id="PTHR46915:SF1">
    <property type="entry name" value="UBIQUITIN-LIKE PROTEASE FAMILY PROFILE DOMAIN-CONTAINING PROTEIN"/>
    <property type="match status" value="1"/>
</dbReference>
<feature type="region of interest" description="Disordered" evidence="5">
    <location>
        <begin position="591"/>
        <end position="619"/>
    </location>
</feature>
<dbReference type="GO" id="GO:0016926">
    <property type="term" value="P:protein desumoylation"/>
    <property type="evidence" value="ECO:0007669"/>
    <property type="project" value="UniProtKB-ARBA"/>
</dbReference>
<evidence type="ECO:0000256" key="4">
    <source>
        <dbReference type="ARBA" id="ARBA00022807"/>
    </source>
</evidence>
<dbReference type="GO" id="GO:0008234">
    <property type="term" value="F:cysteine-type peptidase activity"/>
    <property type="evidence" value="ECO:0007669"/>
    <property type="project" value="UniProtKB-KW"/>
</dbReference>
<feature type="domain" description="Ubiquitin-like protease family profile" evidence="6">
    <location>
        <begin position="255"/>
        <end position="438"/>
    </location>
</feature>
<dbReference type="Proteomes" id="UP000324897">
    <property type="component" value="Chromosome 6"/>
</dbReference>
<organism evidence="7 8">
    <name type="scientific">Eragrostis curvula</name>
    <name type="common">weeping love grass</name>
    <dbReference type="NCBI Taxonomy" id="38414"/>
    <lineage>
        <taxon>Eukaryota</taxon>
        <taxon>Viridiplantae</taxon>
        <taxon>Streptophyta</taxon>
        <taxon>Embryophyta</taxon>
        <taxon>Tracheophyta</taxon>
        <taxon>Spermatophyta</taxon>
        <taxon>Magnoliopsida</taxon>
        <taxon>Liliopsida</taxon>
        <taxon>Poales</taxon>
        <taxon>Poaceae</taxon>
        <taxon>PACMAD clade</taxon>
        <taxon>Chloridoideae</taxon>
        <taxon>Eragrostideae</taxon>
        <taxon>Eragrostidinae</taxon>
        <taxon>Eragrostis</taxon>
    </lineage>
</organism>
<comment type="similarity">
    <text evidence="1">Belongs to the peptidase C48 family.</text>
</comment>
<evidence type="ECO:0000259" key="6">
    <source>
        <dbReference type="PROSITE" id="PS50600"/>
    </source>
</evidence>
<keyword evidence="2" id="KW-0645">Protease</keyword>
<keyword evidence="8" id="KW-1185">Reference proteome</keyword>
<dbReference type="AlphaFoldDB" id="A0A5J9WPA6"/>
<feature type="compositionally biased region" description="Gly residues" evidence="5">
    <location>
        <begin position="54"/>
        <end position="64"/>
    </location>
</feature>
<evidence type="ECO:0000313" key="8">
    <source>
        <dbReference type="Proteomes" id="UP000324897"/>
    </source>
</evidence>
<evidence type="ECO:0000256" key="3">
    <source>
        <dbReference type="ARBA" id="ARBA00022801"/>
    </source>
</evidence>
<dbReference type="PROSITE" id="PS50600">
    <property type="entry name" value="ULP_PROTEASE"/>
    <property type="match status" value="1"/>
</dbReference>
<dbReference type="Gramene" id="TVU49230">
    <property type="protein sequence ID" value="TVU49230"/>
    <property type="gene ID" value="EJB05_00528"/>
</dbReference>
<gene>
    <name evidence="7" type="ORF">EJB05_00528</name>
</gene>
<protein>
    <recommendedName>
        <fullName evidence="6">Ubiquitin-like protease family profile domain-containing protein</fullName>
    </recommendedName>
</protein>
<dbReference type="Gene3D" id="1.10.418.20">
    <property type="match status" value="1"/>
</dbReference>
<dbReference type="SUPFAM" id="SSF54001">
    <property type="entry name" value="Cysteine proteinases"/>
    <property type="match status" value="1"/>
</dbReference>
<keyword evidence="4" id="KW-0788">Thiol protease</keyword>
<dbReference type="GO" id="GO:0006508">
    <property type="term" value="P:proteolysis"/>
    <property type="evidence" value="ECO:0007669"/>
    <property type="project" value="UniProtKB-KW"/>
</dbReference>
<proteinExistence type="inferred from homology"/>